<feature type="transmembrane region" description="Helical" evidence="7">
    <location>
        <begin position="21"/>
        <end position="44"/>
    </location>
</feature>
<evidence type="ECO:0000313" key="9">
    <source>
        <dbReference type="EMBL" id="KXB39148.1"/>
    </source>
</evidence>
<comment type="subcellular location">
    <subcellularLocation>
        <location evidence="1">Cell membrane</location>
        <topology evidence="1">Multi-pass membrane protein</topology>
    </subcellularLocation>
</comment>
<dbReference type="STRING" id="1497955.HMPREF1872_01178"/>
<evidence type="ECO:0000256" key="5">
    <source>
        <dbReference type="ARBA" id="ARBA00023136"/>
    </source>
</evidence>
<feature type="transmembrane region" description="Helical" evidence="7">
    <location>
        <begin position="334"/>
        <end position="358"/>
    </location>
</feature>
<dbReference type="PANTHER" id="PTHR30572:SF4">
    <property type="entry name" value="ABC TRANSPORTER PERMEASE YTRF"/>
    <property type="match status" value="1"/>
</dbReference>
<keyword evidence="3 7" id="KW-0812">Transmembrane</keyword>
<dbReference type="Pfam" id="PF02687">
    <property type="entry name" value="FtsX"/>
    <property type="match status" value="2"/>
</dbReference>
<feature type="transmembrane region" description="Helical" evidence="7">
    <location>
        <begin position="860"/>
        <end position="887"/>
    </location>
</feature>
<gene>
    <name evidence="9" type="ORF">HMPREF1872_01178</name>
</gene>
<dbReference type="OrthoDB" id="9793166at2"/>
<evidence type="ECO:0000256" key="4">
    <source>
        <dbReference type="ARBA" id="ARBA00022989"/>
    </source>
</evidence>
<dbReference type="RefSeq" id="WP_066714706.1">
    <property type="nucleotide sequence ID" value="NZ_JARFNM010000001.1"/>
</dbReference>
<evidence type="ECO:0000256" key="7">
    <source>
        <dbReference type="SAM" id="Phobius"/>
    </source>
</evidence>
<keyword evidence="5 7" id="KW-0472">Membrane</keyword>
<feature type="transmembrane region" description="Helical" evidence="7">
    <location>
        <begin position="427"/>
        <end position="445"/>
    </location>
</feature>
<dbReference type="PANTHER" id="PTHR30572">
    <property type="entry name" value="MEMBRANE COMPONENT OF TRANSPORTER-RELATED"/>
    <property type="match status" value="1"/>
</dbReference>
<dbReference type="Proteomes" id="UP000070080">
    <property type="component" value="Unassembled WGS sequence"/>
</dbReference>
<evidence type="ECO:0000256" key="1">
    <source>
        <dbReference type="ARBA" id="ARBA00004651"/>
    </source>
</evidence>
<dbReference type="EMBL" id="LSCV01000042">
    <property type="protein sequence ID" value="KXB39148.1"/>
    <property type="molecule type" value="Genomic_DNA"/>
</dbReference>
<keyword evidence="2" id="KW-1003">Cell membrane</keyword>
<accession>A0A133Y7H4</accession>
<evidence type="ECO:0000259" key="8">
    <source>
        <dbReference type="Pfam" id="PF02687"/>
    </source>
</evidence>
<comment type="caution">
    <text evidence="9">The sequence shown here is derived from an EMBL/GenBank/DDBJ whole genome shotgun (WGS) entry which is preliminary data.</text>
</comment>
<dbReference type="AlphaFoldDB" id="A0A133Y7H4"/>
<reference evidence="10" key="1">
    <citation type="submission" date="2016-01" db="EMBL/GenBank/DDBJ databases">
        <authorList>
            <person name="Mitreva M."/>
            <person name="Pepin K.H."/>
            <person name="Mihindukulasuriya K.A."/>
            <person name="Fulton R."/>
            <person name="Fronick C."/>
            <person name="O'Laughlin M."/>
            <person name="Miner T."/>
            <person name="Herter B."/>
            <person name="Rosa B.A."/>
            <person name="Cordes M."/>
            <person name="Tomlinson C."/>
            <person name="Wollam A."/>
            <person name="Palsikar V.B."/>
            <person name="Mardis E.R."/>
            <person name="Wilson R.K."/>
        </authorList>
    </citation>
    <scope>NUCLEOTIDE SEQUENCE [LARGE SCALE GENOMIC DNA]</scope>
    <source>
        <strain evidence="10">KA00274</strain>
    </source>
</reference>
<dbReference type="PROSITE" id="PS51257">
    <property type="entry name" value="PROKAR_LIPOPROTEIN"/>
    <property type="match status" value="1"/>
</dbReference>
<evidence type="ECO:0000256" key="3">
    <source>
        <dbReference type="ARBA" id="ARBA00022692"/>
    </source>
</evidence>
<feature type="transmembrane region" description="Helical" evidence="7">
    <location>
        <begin position="813"/>
        <end position="839"/>
    </location>
</feature>
<feature type="transmembrane region" description="Helical" evidence="7">
    <location>
        <begin position="385"/>
        <end position="407"/>
    </location>
</feature>
<keyword evidence="10" id="KW-1185">Reference proteome</keyword>
<evidence type="ECO:0000256" key="2">
    <source>
        <dbReference type="ARBA" id="ARBA00022475"/>
    </source>
</evidence>
<evidence type="ECO:0000256" key="6">
    <source>
        <dbReference type="ARBA" id="ARBA00038076"/>
    </source>
</evidence>
<evidence type="ECO:0000313" key="10">
    <source>
        <dbReference type="Proteomes" id="UP000070080"/>
    </source>
</evidence>
<keyword evidence="4 7" id="KW-1133">Transmembrane helix</keyword>
<feature type="transmembrane region" description="Helical" evidence="7">
    <location>
        <begin position="510"/>
        <end position="535"/>
    </location>
</feature>
<feature type="transmembrane region" description="Helical" evidence="7">
    <location>
        <begin position="569"/>
        <end position="591"/>
    </location>
</feature>
<organism evidence="9 10">
    <name type="scientific">Amygdalobacter nucleatus</name>
    <dbReference type="NCBI Taxonomy" id="3029274"/>
    <lineage>
        <taxon>Bacteria</taxon>
        <taxon>Bacillati</taxon>
        <taxon>Bacillota</taxon>
        <taxon>Clostridia</taxon>
        <taxon>Eubacteriales</taxon>
        <taxon>Oscillospiraceae</taxon>
        <taxon>Amygdalobacter</taxon>
    </lineage>
</organism>
<proteinExistence type="inferred from homology"/>
<feature type="transmembrane region" description="Helical" evidence="7">
    <location>
        <begin position="907"/>
        <end position="929"/>
    </location>
</feature>
<name>A0A133Y7H4_9FIRM</name>
<dbReference type="GO" id="GO:0005886">
    <property type="term" value="C:plasma membrane"/>
    <property type="evidence" value="ECO:0007669"/>
    <property type="project" value="UniProtKB-SubCell"/>
</dbReference>
<comment type="similarity">
    <text evidence="6">Belongs to the ABC-4 integral membrane protein family.</text>
</comment>
<feature type="transmembrane region" description="Helical" evidence="7">
    <location>
        <begin position="474"/>
        <end position="498"/>
    </location>
</feature>
<sequence>MNFLVRSYLQKHRQQYLAASLAILISSMFMAAAACFGNALIYALSFEQHIMSEGSDLILANQSFERFKDAELNIENAAYYRELSKSILTDKTIEAAKRDMLGQYFRELADYFQAEDSEKKNIKAPNMPENEDKALDKYFSDNYLFKQQQKAILKAVSNIKTISPYYYSKYCLITAGKYKMHASFNYILEQADFYRPTLLAGTYPKQASDVILTTDSMKELKAELGDKVSVKVSDKELECTIVGVVAQDFYHRTPKAPKFYVAPSFAIDKSQNVQAYRILLKDKQAESQTLSELKQYVEKHCLLPSGWTLLNKATYLKYRLESGNSFKLGLHLSIAIFPILTLLVCFTIVSSTFTVILARRRREQGLLRCIGATSKQLVRYSLLECLIVGFLSSSLGVLLAYILTFGLSVKFNVLASYAVAWQVLGPWPAILTVLAVTLITVLAGLRPSVESSKISPISALQGLNYEKRKHTLRLIIRLLFGIICLIAASACFGLAFYLHLHEKTDAVNAAYAMPALVLGATLYLATILALGKFFLAKIAAICLKPWQKASIVVRMSINNLLRNKERNSATMSTLVLGVIMILTTLIGAASLEASVYTGVKAKMPIDLAVMADSFADTIETEFSENLSNLPGVEKVVKWPAFKAPTSIQIEGETKDLMEEIDKKSAYILARPYELADINLANLYALKEDEILLPKYSELNQHGKVNLAGKTLCLNYGDQHYKLKAKVIIDADRQVSLPFATIGIVHPKFAAKLEKSGLSRQIAMLFGQLQTNKVFLQQELVAEIQRLTNRDTMQLAGNVFFLALVTQILQVIKLILVSLITIVAVVSLIGVANTLNLSVLERRHETALLRAIGFTKEQVKRMLLVEGLSLGIVSLVLGAFIAFAFAIFGLHVLPLGEIVAKESYRIVIPWLECGAFSLFVITLVYIATLIPSKLASRASVIADLASSQE</sequence>
<dbReference type="InterPro" id="IPR050250">
    <property type="entry name" value="Macrolide_Exporter_MacB"/>
</dbReference>
<feature type="domain" description="ABC3 transporter permease C-terminal" evidence="8">
    <location>
        <begin position="336"/>
        <end position="456"/>
    </location>
</feature>
<feature type="domain" description="ABC3 transporter permease C-terminal" evidence="8">
    <location>
        <begin position="817"/>
        <end position="938"/>
    </location>
</feature>
<dbReference type="GO" id="GO:0022857">
    <property type="term" value="F:transmembrane transporter activity"/>
    <property type="evidence" value="ECO:0007669"/>
    <property type="project" value="TreeGrafter"/>
</dbReference>
<dbReference type="InterPro" id="IPR003838">
    <property type="entry name" value="ABC3_permease_C"/>
</dbReference>
<protein>
    <submittedName>
        <fullName evidence="9">Efflux ABC transporter, permease protein</fullName>
    </submittedName>
</protein>